<dbReference type="InterPro" id="IPR010071">
    <property type="entry name" value="AA_adenyl_dom"/>
</dbReference>
<evidence type="ECO:0000256" key="4">
    <source>
        <dbReference type="ARBA" id="ARBA00022737"/>
    </source>
</evidence>
<dbReference type="EMBL" id="JAHWZY010000023">
    <property type="protein sequence ID" value="MEZ3181248.1"/>
    <property type="molecule type" value="Genomic_DNA"/>
</dbReference>
<dbReference type="InterPro" id="IPR020806">
    <property type="entry name" value="PKS_PP-bd"/>
</dbReference>
<dbReference type="InterPro" id="IPR000873">
    <property type="entry name" value="AMP-dep_synth/lig_dom"/>
</dbReference>
<dbReference type="Pfam" id="PF00550">
    <property type="entry name" value="PP-binding"/>
    <property type="match status" value="2"/>
</dbReference>
<feature type="region of interest" description="Disordered" evidence="6">
    <location>
        <begin position="360"/>
        <end position="382"/>
    </location>
</feature>
<keyword evidence="3" id="KW-0597">Phosphoprotein</keyword>
<evidence type="ECO:0000313" key="9">
    <source>
        <dbReference type="Proteomes" id="UP001567537"/>
    </source>
</evidence>
<name>A0ABV4J2V3_9ACTN</name>
<dbReference type="PANTHER" id="PTHR45527">
    <property type="entry name" value="NONRIBOSOMAL PEPTIDE SYNTHETASE"/>
    <property type="match status" value="1"/>
</dbReference>
<dbReference type="Proteomes" id="UP001567537">
    <property type="component" value="Unassembled WGS sequence"/>
</dbReference>
<dbReference type="InterPro" id="IPR020845">
    <property type="entry name" value="AMP-binding_CS"/>
</dbReference>
<dbReference type="Gene3D" id="3.40.50.980">
    <property type="match status" value="2"/>
</dbReference>
<dbReference type="CDD" id="cd19543">
    <property type="entry name" value="DCL_NRPS"/>
    <property type="match status" value="1"/>
</dbReference>
<dbReference type="InterPro" id="IPR010060">
    <property type="entry name" value="NRPS_synth"/>
</dbReference>
<dbReference type="Pfam" id="PF00668">
    <property type="entry name" value="Condensation"/>
    <property type="match status" value="3"/>
</dbReference>
<reference evidence="8 9" key="1">
    <citation type="journal article" date="2021" name="Res Sq">
        <title>Streptomyces Pimoensis sp. nov., Isolated From the Taklimakan Desert in Xinjiang, China.</title>
        <authorList>
            <person name="Zhang P."/>
            <person name="Luo X."/>
            <person name="Luo X."/>
            <person name="Liu Z."/>
            <person name="Xia Z."/>
            <person name="Wan C."/>
            <person name="zhang L."/>
        </authorList>
    </citation>
    <scope>NUCLEOTIDE SEQUENCE [LARGE SCALE GENOMIC DNA]</scope>
    <source>
        <strain evidence="8 9">TRM75549</strain>
    </source>
</reference>
<dbReference type="InterPro" id="IPR045851">
    <property type="entry name" value="AMP-bd_C_sf"/>
</dbReference>
<sequence>MLFHALYDPEGADVYTVQAPFELTGPLDADALRAASADTLARHIALRAGFRERAGGQPVQLIRRTATLSWTSLDLAGEEDSVRVEKLVAFLEDERRRRFDMADPPLIRFALVRLAADRHAFVLTYHHILLDGWSVPLVLEDLFTRYHHHAAGDGTITGAPFTPLTDYLRWLSRQDRAAAERAWSEALAGLAEPTLVAPVAGEAGDGTLPGLVRLTLPEDTSRALEQAARRHGLTLNSVVQGAWALLLALLTGRDDVVFGQTVHGRPAGLPGADRIVGLLMNTVPVRVRIDPSEPLATLFARIQDEQLALAPHQHLGLTEVRRLAGLGPLFDTAAGFGDAPLGWDTLRDAVPGLRVAPLLEAEGETPDTGADTDAPGGQEITGTTHYPLSVVALAGPRLTLHLSHRRDLFDDDRMELVGSRLRLLLDGFAQDPSTPVARLPLLTDQEHRKVLDGWGRGSGAVPEPAPLTRRFAEQVRTTPDAQAVTDAGRTLTYRELDDSAGRLARLLTERGVTRGDLVAVVLPRGTELIVALLAALKAGAGYVPIDPGHPAERIAFLLDDSAPAAVVCADAGHPALAGRPSTVPLEDPAVRTALAAFDGPAPDAEVRPEDTAYVIYTSGSTGRPKGVVVEHRTVDGYLAFARAAYPGLADRALVHSPPSFDLTVTGILGPLTAGGLVHVADLTDVDAPAGAGTRPPAFVKATPSHLPVLVASSDAHSPTGQLVLGGEQLTGEALAEWRAGHPDVTVVNEYGPTEATVGCMEYRLAPGDPLPRGAVPIGGPVPAARLYVLDPWLRPVPPGVPGELYIGGEVLARGYARRPGLTAARFVADPFGQPGARMYRTGDLAWWRPDGAMVYAGRTDDQVKIRGHRIELGEVEAVIGADPAVARVAAAVREDRRGTPRLVAYVVPGSGGDLTGLADRVAERLPAYMVPSSFVPMTELPLTPNEKVDRAALPAPGHAPKPERPAPAKAEPASVAGSVPGGDGPASLFAGLFGQVLGLEAVGVEDDFFGLGGDSITVIQLVARAREAGVRLTPKQVFTHRTAAALAAFLADAAPARTEPERTAAGPRPVPATPVPATPVPVATGAWPDAATVVPATPLMRRLREHGGGYDAFHQSTLLSVPPDLGTDRLRTAVAAVLARHQALRGRLSEDGSLAVHPAPDTAPPGTVRRVDVSTRADSDEELRGRIVACAAEDADALAPRDGAMLRATWFDAGRARPGRLLVTVHHLAVDAVSWHIVLMDLYTAWNAAASGAPVRLDPVPLPLAEWSGTLHRAAHGADVLAELPYWQRTLDSDGLVLTDARLSPSRDIQATAGELRRTLPEDLTGQLLATVPTALGARTNEVLLTGLALAVAARHRSGPGGSSVVIDVEGHGREPLEQDADLSETVGWLTSLYPVRLDPGIPGWSPDGADPASDDRLAEAVRRVAAQLGRVPRHGLGYGLLRHLNPGTAAGLTGLPTPQLCFNYLGRQNGPASGDEDWSVAPESGALPLGADPRMPLTHVVEVDAAVEEGPDGPRLVAHWRWARRLLTDSEAAELADLWFAALRALGVHATARPARTARDDAAERSRLAARTGGPVEELLPMTPTQEGLLFHARYAAEDLDAYTVQIAMETEGPLDVERFRQACDALLRRHPMLRAAFLQRRSGEPVQAVAEHVRMPWRVHDLTGLGGPEQDARRAGLLDADRHHRFDPAVPPLMRCTVLTLAEDRHELVLSMHHLLADGWSTSLLLRDLLALFDGNGDAGDLPAPGRYRDHLNWLAAQDRDEARTAWAEALAGLPGPTLVSPGRDTARVRSLPRTLTVELSEADTAALLDAARGHGVTPNTLLRAVWALCLHDLTGRRDLVFGAVVSGREADLPDVAETVGMFVNTVPVRVRLDVDEPVTDLLRRLQGEQAVLLPHQHLALAEVQRAVGRGPLFDSCVVFENFPLAQALPSPDDGLRLTGLAGHDPYHYPLKLMVAPGSRLRLEIGHRADLLDEGTGERTAARLRELLTTLPSALSAPTGCFLHPGAPSAASPHADLQLLCELAAGVLGRTAVGADDDVFDLGCDSLTALRLVGRVEAELDVALDVSAVFRHRTPRALAVLLAARRAGAGTAPPTGRTT</sequence>
<feature type="region of interest" description="Disordered" evidence="6">
    <location>
        <begin position="950"/>
        <end position="979"/>
    </location>
</feature>
<dbReference type="Gene3D" id="3.30.300.30">
    <property type="match status" value="1"/>
</dbReference>
<evidence type="ECO:0000256" key="6">
    <source>
        <dbReference type="SAM" id="MobiDB-lite"/>
    </source>
</evidence>
<proteinExistence type="predicted"/>
<dbReference type="InterPro" id="IPR009081">
    <property type="entry name" value="PP-bd_ACP"/>
</dbReference>
<dbReference type="Pfam" id="PF13193">
    <property type="entry name" value="AMP-binding_C"/>
    <property type="match status" value="1"/>
</dbReference>
<comment type="caution">
    <text evidence="8">The sequence shown here is derived from an EMBL/GenBank/DDBJ whole genome shotgun (WGS) entry which is preliminary data.</text>
</comment>
<dbReference type="NCBIfam" id="TIGR01733">
    <property type="entry name" value="AA-adenyl-dom"/>
    <property type="match status" value="1"/>
</dbReference>
<feature type="region of interest" description="Disordered" evidence="6">
    <location>
        <begin position="1554"/>
        <end position="1574"/>
    </location>
</feature>
<evidence type="ECO:0000256" key="1">
    <source>
        <dbReference type="ARBA" id="ARBA00001957"/>
    </source>
</evidence>
<dbReference type="PROSITE" id="PS00455">
    <property type="entry name" value="AMP_BINDING"/>
    <property type="match status" value="1"/>
</dbReference>
<dbReference type="InterPro" id="IPR036736">
    <property type="entry name" value="ACP-like_sf"/>
</dbReference>
<keyword evidence="9" id="KW-1185">Reference proteome</keyword>
<dbReference type="InterPro" id="IPR023213">
    <property type="entry name" value="CAT-like_dom_sf"/>
</dbReference>
<feature type="domain" description="Carrier" evidence="7">
    <location>
        <begin position="980"/>
        <end position="1054"/>
    </location>
</feature>
<dbReference type="Gene3D" id="3.30.559.10">
    <property type="entry name" value="Chloramphenicol acetyltransferase-like domain"/>
    <property type="match status" value="3"/>
</dbReference>
<dbReference type="CDD" id="cd05930">
    <property type="entry name" value="A_NRPS"/>
    <property type="match status" value="1"/>
</dbReference>
<dbReference type="InterPro" id="IPR025110">
    <property type="entry name" value="AMP-bd_C"/>
</dbReference>
<dbReference type="Gene3D" id="1.10.1200.10">
    <property type="entry name" value="ACP-like"/>
    <property type="match status" value="2"/>
</dbReference>
<dbReference type="NCBIfam" id="TIGR01720">
    <property type="entry name" value="NRPS-para261"/>
    <property type="match status" value="1"/>
</dbReference>
<gene>
    <name evidence="8" type="ORF">KYY02_21930</name>
</gene>
<dbReference type="PANTHER" id="PTHR45527:SF1">
    <property type="entry name" value="FATTY ACID SYNTHASE"/>
    <property type="match status" value="1"/>
</dbReference>
<dbReference type="InterPro" id="IPR001242">
    <property type="entry name" value="Condensation_dom"/>
</dbReference>
<evidence type="ECO:0000313" key="8">
    <source>
        <dbReference type="EMBL" id="MEZ3181248.1"/>
    </source>
</evidence>
<evidence type="ECO:0000256" key="3">
    <source>
        <dbReference type="ARBA" id="ARBA00022553"/>
    </source>
</evidence>
<evidence type="ECO:0000256" key="2">
    <source>
        <dbReference type="ARBA" id="ARBA00022450"/>
    </source>
</evidence>
<evidence type="ECO:0000256" key="5">
    <source>
        <dbReference type="ARBA" id="ARBA00023194"/>
    </source>
</evidence>
<evidence type="ECO:0000259" key="7">
    <source>
        <dbReference type="PROSITE" id="PS50075"/>
    </source>
</evidence>
<feature type="domain" description="Carrier" evidence="7">
    <location>
        <begin position="2013"/>
        <end position="2088"/>
    </location>
</feature>
<keyword evidence="4" id="KW-0677">Repeat</keyword>
<keyword evidence="2" id="KW-0596">Phosphopantetheine</keyword>
<feature type="compositionally biased region" description="Basic and acidic residues" evidence="6">
    <location>
        <begin position="1558"/>
        <end position="1568"/>
    </location>
</feature>
<accession>A0ABV4J2V3</accession>
<dbReference type="PROSITE" id="PS50075">
    <property type="entry name" value="CARRIER"/>
    <property type="match status" value="2"/>
</dbReference>
<dbReference type="Gene3D" id="2.30.38.10">
    <property type="entry name" value="Luciferase, Domain 3"/>
    <property type="match status" value="1"/>
</dbReference>
<dbReference type="SUPFAM" id="SSF47336">
    <property type="entry name" value="ACP-like"/>
    <property type="match status" value="2"/>
</dbReference>
<organism evidence="8 9">
    <name type="scientific">Streptomyces pimonensis</name>
    <dbReference type="NCBI Taxonomy" id="2860288"/>
    <lineage>
        <taxon>Bacteria</taxon>
        <taxon>Bacillati</taxon>
        <taxon>Actinomycetota</taxon>
        <taxon>Actinomycetes</taxon>
        <taxon>Kitasatosporales</taxon>
        <taxon>Streptomycetaceae</taxon>
        <taxon>Streptomyces</taxon>
    </lineage>
</organism>
<dbReference type="PROSITE" id="PS00012">
    <property type="entry name" value="PHOSPHOPANTETHEINE"/>
    <property type="match status" value="1"/>
</dbReference>
<dbReference type="Pfam" id="PF00501">
    <property type="entry name" value="AMP-binding"/>
    <property type="match status" value="1"/>
</dbReference>
<keyword evidence="5" id="KW-0045">Antibiotic biosynthesis</keyword>
<protein>
    <submittedName>
        <fullName evidence="8">Amino acid adenylation domain-containing protein</fullName>
    </submittedName>
</protein>
<dbReference type="SUPFAM" id="SSF52777">
    <property type="entry name" value="CoA-dependent acyltransferases"/>
    <property type="match status" value="6"/>
</dbReference>
<dbReference type="SMART" id="SM00823">
    <property type="entry name" value="PKS_PP"/>
    <property type="match status" value="2"/>
</dbReference>
<dbReference type="Gene3D" id="3.30.559.30">
    <property type="entry name" value="Nonribosomal peptide synthetase, condensation domain"/>
    <property type="match status" value="3"/>
</dbReference>
<comment type="cofactor">
    <cofactor evidence="1">
        <name>pantetheine 4'-phosphate</name>
        <dbReference type="ChEBI" id="CHEBI:47942"/>
    </cofactor>
</comment>
<dbReference type="SUPFAM" id="SSF56801">
    <property type="entry name" value="Acetyl-CoA synthetase-like"/>
    <property type="match status" value="1"/>
</dbReference>
<dbReference type="InterPro" id="IPR006162">
    <property type="entry name" value="Ppantetheine_attach_site"/>
</dbReference>